<evidence type="ECO:0000256" key="2">
    <source>
        <dbReference type="ARBA" id="ARBA00022737"/>
    </source>
</evidence>
<dbReference type="EMBL" id="MCZF01000092">
    <property type="protein sequence ID" value="PMM56110.1"/>
    <property type="molecule type" value="Genomic_DNA"/>
</dbReference>
<dbReference type="PANTHER" id="PTHR23416">
    <property type="entry name" value="SIALIC ACID SYNTHASE-RELATED"/>
    <property type="match status" value="1"/>
</dbReference>
<evidence type="ECO:0000313" key="4">
    <source>
        <dbReference type="EMBL" id="PMM56110.1"/>
    </source>
</evidence>
<evidence type="ECO:0000313" key="5">
    <source>
        <dbReference type="Proteomes" id="UP000235533"/>
    </source>
</evidence>
<name>A0A2N7JRN2_VIBSP</name>
<dbReference type="AlphaFoldDB" id="A0A2N7JRN2"/>
<dbReference type="Pfam" id="PF00132">
    <property type="entry name" value="Hexapep"/>
    <property type="match status" value="1"/>
</dbReference>
<accession>A0A2N7JRN2</accession>
<reference evidence="5" key="1">
    <citation type="submission" date="2016-07" db="EMBL/GenBank/DDBJ databases">
        <title>Nontailed viruses are major unrecognized killers of bacteria in the ocean.</title>
        <authorList>
            <person name="Kauffman K."/>
            <person name="Hussain F."/>
            <person name="Yang J."/>
            <person name="Arevalo P."/>
            <person name="Brown J."/>
            <person name="Cutler M."/>
            <person name="Kelly L."/>
            <person name="Polz M.F."/>
        </authorList>
    </citation>
    <scope>NUCLEOTIDE SEQUENCE [LARGE SCALE GENOMIC DNA]</scope>
    <source>
        <strain evidence="5">10N.261.48.B5</strain>
    </source>
</reference>
<proteinExistence type="predicted"/>
<organism evidence="4 5">
    <name type="scientific">Vibrio splendidus</name>
    <dbReference type="NCBI Taxonomy" id="29497"/>
    <lineage>
        <taxon>Bacteria</taxon>
        <taxon>Pseudomonadati</taxon>
        <taxon>Pseudomonadota</taxon>
        <taxon>Gammaproteobacteria</taxon>
        <taxon>Vibrionales</taxon>
        <taxon>Vibrionaceae</taxon>
        <taxon>Vibrio</taxon>
    </lineage>
</organism>
<sequence length="170" mass="18655">MRQIYLVLYYLFSKAPSGRFDIFNIFNKIKYFLLKRVFCQLGDEVVVGKSAYIGNGLGIKIGNYSGIGDNCYLQGPIEIGNYVMMAPEVKILTRSHKTKSLDIPMALQGEVAKRKVIISDDVWIGSRVIIMPGVHVGKGVIIGAGSVVTRDVSAYSIVGGVPAKLIRSRL</sequence>
<dbReference type="InterPro" id="IPR018357">
    <property type="entry name" value="Hexapep_transf_CS"/>
</dbReference>
<dbReference type="SUPFAM" id="SSF51161">
    <property type="entry name" value="Trimeric LpxA-like enzymes"/>
    <property type="match status" value="1"/>
</dbReference>
<dbReference type="Gene3D" id="2.160.10.10">
    <property type="entry name" value="Hexapeptide repeat proteins"/>
    <property type="match status" value="1"/>
</dbReference>
<gene>
    <name evidence="4" type="ORF">BCT54_22140</name>
</gene>
<dbReference type="GO" id="GO:0016746">
    <property type="term" value="F:acyltransferase activity"/>
    <property type="evidence" value="ECO:0007669"/>
    <property type="project" value="UniProtKB-KW"/>
</dbReference>
<keyword evidence="3" id="KW-0012">Acyltransferase</keyword>
<evidence type="ECO:0008006" key="6">
    <source>
        <dbReference type="Google" id="ProtNLM"/>
    </source>
</evidence>
<dbReference type="InterPro" id="IPR011004">
    <property type="entry name" value="Trimer_LpxA-like_sf"/>
</dbReference>
<protein>
    <recommendedName>
        <fullName evidence="6">Acetyltransferase</fullName>
    </recommendedName>
</protein>
<dbReference type="PROSITE" id="PS00101">
    <property type="entry name" value="HEXAPEP_TRANSFERASES"/>
    <property type="match status" value="1"/>
</dbReference>
<dbReference type="Proteomes" id="UP000235533">
    <property type="component" value="Unassembled WGS sequence"/>
</dbReference>
<dbReference type="InterPro" id="IPR001451">
    <property type="entry name" value="Hexapep"/>
</dbReference>
<keyword evidence="2" id="KW-0677">Repeat</keyword>
<evidence type="ECO:0000256" key="1">
    <source>
        <dbReference type="ARBA" id="ARBA00022679"/>
    </source>
</evidence>
<dbReference type="CDD" id="cd04647">
    <property type="entry name" value="LbH_MAT_like"/>
    <property type="match status" value="1"/>
</dbReference>
<dbReference type="InterPro" id="IPR051159">
    <property type="entry name" value="Hexapeptide_acetyltransf"/>
</dbReference>
<comment type="caution">
    <text evidence="4">The sequence shown here is derived from an EMBL/GenBank/DDBJ whole genome shotgun (WGS) entry which is preliminary data.</text>
</comment>
<keyword evidence="1" id="KW-0808">Transferase</keyword>
<evidence type="ECO:0000256" key="3">
    <source>
        <dbReference type="ARBA" id="ARBA00023315"/>
    </source>
</evidence>